<keyword evidence="5 7" id="KW-0408">Iron</keyword>
<dbReference type="GO" id="GO:0016705">
    <property type="term" value="F:oxidoreductase activity, acting on paired donors, with incorporation or reduction of molecular oxygen"/>
    <property type="evidence" value="ECO:0007669"/>
    <property type="project" value="InterPro"/>
</dbReference>
<evidence type="ECO:0000256" key="2">
    <source>
        <dbReference type="ARBA" id="ARBA00022617"/>
    </source>
</evidence>
<dbReference type="PRINTS" id="PR00359">
    <property type="entry name" value="BP450"/>
</dbReference>
<evidence type="ECO:0000256" key="4">
    <source>
        <dbReference type="ARBA" id="ARBA00023002"/>
    </source>
</evidence>
<dbReference type="Gene3D" id="1.10.630.10">
    <property type="entry name" value="Cytochrome P450"/>
    <property type="match status" value="1"/>
</dbReference>
<keyword evidence="2 7" id="KW-0349">Heme</keyword>
<evidence type="ECO:0000313" key="8">
    <source>
        <dbReference type="EMBL" id="ANH37619.1"/>
    </source>
</evidence>
<dbReference type="OrthoDB" id="502624at2"/>
<evidence type="ECO:0000256" key="1">
    <source>
        <dbReference type="ARBA" id="ARBA00010617"/>
    </source>
</evidence>
<dbReference type="STRING" id="1300347.I601_1177"/>
<comment type="similarity">
    <text evidence="1 7">Belongs to the cytochrome P450 family.</text>
</comment>
<dbReference type="GO" id="GO:0004497">
    <property type="term" value="F:monooxygenase activity"/>
    <property type="evidence" value="ECO:0007669"/>
    <property type="project" value="UniProtKB-KW"/>
</dbReference>
<keyword evidence="6 7" id="KW-0503">Monooxygenase</keyword>
<evidence type="ECO:0000313" key="9">
    <source>
        <dbReference type="Proteomes" id="UP000077868"/>
    </source>
</evidence>
<dbReference type="FunFam" id="1.10.630.10:FF:000018">
    <property type="entry name" value="Cytochrome P450 monooxygenase"/>
    <property type="match status" value="1"/>
</dbReference>
<dbReference type="PATRIC" id="fig|1300347.3.peg.1178"/>
<dbReference type="KEGG" id="ndk:I601_1177"/>
<dbReference type="RefSeq" id="WP_068107342.1">
    <property type="nucleotide sequence ID" value="NZ_CP015079.1"/>
</dbReference>
<protein>
    <submittedName>
        <fullName evidence="8">Cytochrome P450 107B1</fullName>
        <ecNumber evidence="8">1.14.-.-</ecNumber>
    </submittedName>
</protein>
<evidence type="ECO:0000256" key="5">
    <source>
        <dbReference type="ARBA" id="ARBA00023004"/>
    </source>
</evidence>
<dbReference type="InterPro" id="IPR001128">
    <property type="entry name" value="Cyt_P450"/>
</dbReference>
<gene>
    <name evidence="8" type="ORF">I601_1177</name>
</gene>
<dbReference type="Pfam" id="PF00067">
    <property type="entry name" value="p450"/>
    <property type="match status" value="1"/>
</dbReference>
<evidence type="ECO:0000256" key="6">
    <source>
        <dbReference type="ARBA" id="ARBA00023033"/>
    </source>
</evidence>
<keyword evidence="4 7" id="KW-0560">Oxidoreductase</keyword>
<dbReference type="PANTHER" id="PTHR46696">
    <property type="entry name" value="P450, PUTATIVE (EUROFUNG)-RELATED"/>
    <property type="match status" value="1"/>
</dbReference>
<dbReference type="GO" id="GO:0020037">
    <property type="term" value="F:heme binding"/>
    <property type="evidence" value="ECO:0007669"/>
    <property type="project" value="InterPro"/>
</dbReference>
<dbReference type="EMBL" id="CP015079">
    <property type="protein sequence ID" value="ANH37619.1"/>
    <property type="molecule type" value="Genomic_DNA"/>
</dbReference>
<name>A0A1A9GH21_9ACTN</name>
<dbReference type="AlphaFoldDB" id="A0A1A9GH21"/>
<accession>A0A1A9GH21</accession>
<dbReference type="EC" id="1.14.-.-" evidence="8"/>
<evidence type="ECO:0000256" key="7">
    <source>
        <dbReference type="RuleBase" id="RU000461"/>
    </source>
</evidence>
<sequence>MSGTTDAGLDDEMLSAGAVADPYGYLGGLRAVEPVYWNARYRSWVLTRHADVSVAMTDGRFSSDRIAPVIARERARARPDLDLVETFELLDRWLVFRDPPEHTRFRRLVHKAFSPRIIASMRGEVERVADELVEAARVEAEAADGVVDLIREVAFPLPAIVIASMLGVPAQDRERFKDWSDDISALVFGALDDPDRHGRARVGMLELVGYISALLERVREVPGDDLASALVQARDGEESLTEDELVAICVNLLFGGHETTTNLIANSVLAFIEHPDQAELLRADGSLAGAAIEEMLRFDGPAKSVVRIAAEDIELGGRTIRAGDRVFVMLAGANRDPEVFEDPDRFDITRKGVGHLGFGVGVHYCLGATLARLEGTVVVPRLLERFPRMELAGEELEWDRVILTRGMKRLPVRLNAS</sequence>
<keyword evidence="9" id="KW-1185">Reference proteome</keyword>
<dbReference type="InterPro" id="IPR002397">
    <property type="entry name" value="Cyt_P450_B"/>
</dbReference>
<dbReference type="Proteomes" id="UP000077868">
    <property type="component" value="Chromosome"/>
</dbReference>
<proteinExistence type="inferred from homology"/>
<dbReference type="InterPro" id="IPR036396">
    <property type="entry name" value="Cyt_P450_sf"/>
</dbReference>
<keyword evidence="3 7" id="KW-0479">Metal-binding</keyword>
<dbReference type="PROSITE" id="PS00086">
    <property type="entry name" value="CYTOCHROME_P450"/>
    <property type="match status" value="1"/>
</dbReference>
<dbReference type="InterPro" id="IPR017972">
    <property type="entry name" value="Cyt_P450_CS"/>
</dbReference>
<reference evidence="8 9" key="1">
    <citation type="submission" date="2016-03" db="EMBL/GenBank/DDBJ databases">
        <title>Complete genome sequence of a soil Actinobacterium, Nocardioides dokdonensis FR1436.</title>
        <authorList>
            <person name="Kwon S.-K."/>
            <person name="Kim K."/>
            <person name="Kim J.F."/>
        </authorList>
    </citation>
    <scope>NUCLEOTIDE SEQUENCE [LARGE SCALE GENOMIC DNA]</scope>
    <source>
        <strain evidence="8 9">FR1436</strain>
    </source>
</reference>
<dbReference type="CDD" id="cd20625">
    <property type="entry name" value="CYP164-like"/>
    <property type="match status" value="1"/>
</dbReference>
<organism evidence="8 9">
    <name type="scientific">Nocardioides dokdonensis FR1436</name>
    <dbReference type="NCBI Taxonomy" id="1300347"/>
    <lineage>
        <taxon>Bacteria</taxon>
        <taxon>Bacillati</taxon>
        <taxon>Actinomycetota</taxon>
        <taxon>Actinomycetes</taxon>
        <taxon>Propionibacteriales</taxon>
        <taxon>Nocardioidaceae</taxon>
        <taxon>Nocardioides</taxon>
    </lineage>
</organism>
<dbReference type="SUPFAM" id="SSF48264">
    <property type="entry name" value="Cytochrome P450"/>
    <property type="match status" value="1"/>
</dbReference>
<evidence type="ECO:0000256" key="3">
    <source>
        <dbReference type="ARBA" id="ARBA00022723"/>
    </source>
</evidence>
<dbReference type="PANTHER" id="PTHR46696:SF1">
    <property type="entry name" value="CYTOCHROME P450 YJIB-RELATED"/>
    <property type="match status" value="1"/>
</dbReference>
<dbReference type="GO" id="GO:0005506">
    <property type="term" value="F:iron ion binding"/>
    <property type="evidence" value="ECO:0007669"/>
    <property type="project" value="InterPro"/>
</dbReference>